<accession>A0A3B0PA29</accession>
<proteinExistence type="predicted"/>
<evidence type="ECO:0000313" key="2">
    <source>
        <dbReference type="Proteomes" id="UP000259328"/>
    </source>
</evidence>
<dbReference type="Proteomes" id="UP000259328">
    <property type="component" value="Chromosome"/>
</dbReference>
<evidence type="ECO:0000313" key="1">
    <source>
        <dbReference type="EMBL" id="SYV92980.1"/>
    </source>
</evidence>
<sequence length="35" mass="4310">MKRIKARMDIDLLYLEDMNVPKAELEELKNSFLRW</sequence>
<reference evidence="2" key="1">
    <citation type="submission" date="2018-06" db="EMBL/GenBank/DDBJ databases">
        <authorList>
            <consortium name="Pathogen Informatics"/>
        </authorList>
    </citation>
    <scope>NUCLEOTIDE SEQUENCE [LARGE SCALE GENOMIC DNA]</scope>
    <source>
        <strain evidence="2">NCTC10124</strain>
    </source>
</reference>
<protein>
    <submittedName>
        <fullName evidence="1">Uncharacterized protein</fullName>
    </submittedName>
</protein>
<dbReference type="AlphaFoldDB" id="A0A3B0PA29"/>
<feature type="non-terminal residue" evidence="1">
    <location>
        <position position="35"/>
    </location>
</feature>
<organism evidence="1 2">
    <name type="scientific">Mycoplasmopsis synoviae</name>
    <name type="common">Mycoplasma synoviae</name>
    <dbReference type="NCBI Taxonomy" id="2109"/>
    <lineage>
        <taxon>Bacteria</taxon>
        <taxon>Bacillati</taxon>
        <taxon>Mycoplasmatota</taxon>
        <taxon>Mycoplasmoidales</taxon>
        <taxon>Metamycoplasmataceae</taxon>
        <taxon>Mycoplasmopsis</taxon>
    </lineage>
</organism>
<dbReference type="EMBL" id="LS991953">
    <property type="protein sequence ID" value="SYV92980.1"/>
    <property type="molecule type" value="Genomic_DNA"/>
</dbReference>
<name>A0A3B0PA29_MYCSY</name>
<gene>
    <name evidence="1" type="ORF">NCTC10124_00708</name>
</gene>